<accession>A0A8D8YSJ5</accession>
<sequence>MPPRVIQHRRLPIIPFDRTLLPLQLFHLPLQLSHLRLQIIQFDRRHTSLRLQKYHRRLPAMVEQKTFRPILRLQWRLCATWTTPFANVSTRSVQDYVLGPGARRTVRFRLR</sequence>
<name>A0A8D8YSJ5_9HEMI</name>
<reference evidence="1" key="1">
    <citation type="submission" date="2021-05" db="EMBL/GenBank/DDBJ databases">
        <authorList>
            <person name="Alioto T."/>
            <person name="Alioto T."/>
            <person name="Gomez Garrido J."/>
        </authorList>
    </citation>
    <scope>NUCLEOTIDE SEQUENCE</scope>
</reference>
<dbReference type="EMBL" id="HBUF01392268">
    <property type="protein sequence ID" value="CAG6734330.1"/>
    <property type="molecule type" value="Transcribed_RNA"/>
</dbReference>
<evidence type="ECO:0000313" key="1">
    <source>
        <dbReference type="EMBL" id="CAG6734330.1"/>
    </source>
</evidence>
<dbReference type="AlphaFoldDB" id="A0A8D8YSJ5"/>
<organism evidence="1">
    <name type="scientific">Cacopsylla melanoneura</name>
    <dbReference type="NCBI Taxonomy" id="428564"/>
    <lineage>
        <taxon>Eukaryota</taxon>
        <taxon>Metazoa</taxon>
        <taxon>Ecdysozoa</taxon>
        <taxon>Arthropoda</taxon>
        <taxon>Hexapoda</taxon>
        <taxon>Insecta</taxon>
        <taxon>Pterygota</taxon>
        <taxon>Neoptera</taxon>
        <taxon>Paraneoptera</taxon>
        <taxon>Hemiptera</taxon>
        <taxon>Sternorrhyncha</taxon>
        <taxon>Psylloidea</taxon>
        <taxon>Psyllidae</taxon>
        <taxon>Psyllinae</taxon>
        <taxon>Cacopsylla</taxon>
    </lineage>
</organism>
<protein>
    <submittedName>
        <fullName evidence="1">Uncharacterized protein</fullName>
    </submittedName>
</protein>
<proteinExistence type="predicted"/>